<evidence type="ECO:0000256" key="11">
    <source>
        <dbReference type="HAMAP-Rule" id="MF_01377"/>
    </source>
</evidence>
<organism evidence="13 14">
    <name type="scientific">Brenneria corticis</name>
    <dbReference type="NCBI Taxonomy" id="2173106"/>
    <lineage>
        <taxon>Bacteria</taxon>
        <taxon>Pseudomonadati</taxon>
        <taxon>Pseudomonadota</taxon>
        <taxon>Gammaproteobacteria</taxon>
        <taxon>Enterobacterales</taxon>
        <taxon>Pectobacteriaceae</taxon>
        <taxon>Brenneria</taxon>
    </lineage>
</organism>
<dbReference type="AlphaFoldDB" id="A0A2U1UB37"/>
<dbReference type="PANTHER" id="PTHR12358">
    <property type="entry name" value="SPHINGOSINE KINASE"/>
    <property type="match status" value="1"/>
</dbReference>
<dbReference type="NCBIfam" id="NF009602">
    <property type="entry name" value="PRK13054.1"/>
    <property type="match status" value="1"/>
</dbReference>
<keyword evidence="9 11" id="KW-0594">Phospholipid biosynthesis</keyword>
<feature type="binding site" evidence="11">
    <location>
        <begin position="66"/>
        <end position="72"/>
    </location>
    <ligand>
        <name>ATP</name>
        <dbReference type="ChEBI" id="CHEBI:30616"/>
    </ligand>
</feature>
<dbReference type="InterPro" id="IPR005218">
    <property type="entry name" value="Diacylglycerol/lipid_kinase"/>
</dbReference>
<evidence type="ECO:0000313" key="14">
    <source>
        <dbReference type="Proteomes" id="UP000296159"/>
    </source>
</evidence>
<evidence type="ECO:0000256" key="8">
    <source>
        <dbReference type="ARBA" id="ARBA00023098"/>
    </source>
</evidence>
<name>A0A2U1UB37_9GAMM</name>
<keyword evidence="10 11" id="KW-1208">Phospholipid metabolism</keyword>
<feature type="binding site" evidence="11">
    <location>
        <position position="218"/>
    </location>
    <ligand>
        <name>Mg(2+)</name>
        <dbReference type="ChEBI" id="CHEBI:18420"/>
    </ligand>
</feature>
<keyword evidence="6 11" id="KW-0067">ATP-binding</keyword>
<keyword evidence="14" id="KW-1185">Reference proteome</keyword>
<evidence type="ECO:0000256" key="10">
    <source>
        <dbReference type="ARBA" id="ARBA00023264"/>
    </source>
</evidence>
<gene>
    <name evidence="13" type="ORF">DDT56_02735</name>
</gene>
<dbReference type="Proteomes" id="UP000296159">
    <property type="component" value="Unassembled WGS sequence"/>
</dbReference>
<evidence type="ECO:0000256" key="2">
    <source>
        <dbReference type="ARBA" id="ARBA00022679"/>
    </source>
</evidence>
<dbReference type="SUPFAM" id="SSF111331">
    <property type="entry name" value="NAD kinase/diacylglycerol kinase-like"/>
    <property type="match status" value="1"/>
</dbReference>
<keyword evidence="11" id="KW-0963">Cytoplasm</keyword>
<feature type="binding site" evidence="11">
    <location>
        <position position="95"/>
    </location>
    <ligand>
        <name>ATP</name>
        <dbReference type="ChEBI" id="CHEBI:30616"/>
    </ligand>
</feature>
<dbReference type="Pfam" id="PF19279">
    <property type="entry name" value="YegS_C"/>
    <property type="match status" value="1"/>
</dbReference>
<dbReference type="PROSITE" id="PS50146">
    <property type="entry name" value="DAGK"/>
    <property type="match status" value="1"/>
</dbReference>
<dbReference type="InterPro" id="IPR050187">
    <property type="entry name" value="Lipid_Phosphate_FormReg"/>
</dbReference>
<dbReference type="InterPro" id="IPR001206">
    <property type="entry name" value="Diacylglycerol_kinase_cat_dom"/>
</dbReference>
<feature type="binding site" evidence="11">
    <location>
        <position position="40"/>
    </location>
    <ligand>
        <name>ATP</name>
        <dbReference type="ChEBI" id="CHEBI:30616"/>
    </ligand>
</feature>
<accession>A0A2U1UB37</accession>
<feature type="binding site" evidence="11">
    <location>
        <position position="215"/>
    </location>
    <ligand>
        <name>Mg(2+)</name>
        <dbReference type="ChEBI" id="CHEBI:18420"/>
    </ligand>
</feature>
<dbReference type="GO" id="GO:0005737">
    <property type="term" value="C:cytoplasm"/>
    <property type="evidence" value="ECO:0007669"/>
    <property type="project" value="UniProtKB-SubCell"/>
</dbReference>
<feature type="active site" description="Proton acceptor" evidence="11">
    <location>
        <position position="271"/>
    </location>
</feature>
<keyword evidence="3 11" id="KW-0479">Metal-binding</keyword>
<dbReference type="InterPro" id="IPR016064">
    <property type="entry name" value="NAD/diacylglycerol_kinase_sf"/>
</dbReference>
<evidence type="ECO:0000256" key="4">
    <source>
        <dbReference type="ARBA" id="ARBA00022741"/>
    </source>
</evidence>
<proteinExistence type="inferred from homology"/>
<dbReference type="RefSeq" id="WP_136164976.1">
    <property type="nucleotide sequence ID" value="NZ_KZ819072.1"/>
</dbReference>
<dbReference type="InterPro" id="IPR017438">
    <property type="entry name" value="ATP-NAD_kinase_N"/>
</dbReference>
<dbReference type="InterPro" id="IPR045540">
    <property type="entry name" value="YegS/DAGK_C"/>
</dbReference>
<evidence type="ECO:0000256" key="3">
    <source>
        <dbReference type="ARBA" id="ARBA00022723"/>
    </source>
</evidence>
<reference evidence="13 14" key="1">
    <citation type="submission" date="2018-04" db="EMBL/GenBank/DDBJ databases">
        <title>Brenneria corticis sp.nov.</title>
        <authorList>
            <person name="Li Y."/>
        </authorList>
    </citation>
    <scope>NUCLEOTIDE SEQUENCE [LARGE SCALE GENOMIC DNA]</scope>
    <source>
        <strain evidence="13 14">CFCC 11842</strain>
    </source>
</reference>
<dbReference type="PANTHER" id="PTHR12358:SF106">
    <property type="entry name" value="LIPID KINASE YEGS"/>
    <property type="match status" value="1"/>
</dbReference>
<dbReference type="HAMAP" id="MF_01377">
    <property type="entry name" value="YegS"/>
    <property type="match status" value="1"/>
</dbReference>
<dbReference type="GO" id="GO:0001727">
    <property type="term" value="F:lipid kinase activity"/>
    <property type="evidence" value="ECO:0007669"/>
    <property type="project" value="UniProtKB-UniRule"/>
</dbReference>
<keyword evidence="8 11" id="KW-0443">Lipid metabolism</keyword>
<dbReference type="EC" id="2.7.1.-" evidence="11"/>
<dbReference type="InterPro" id="IPR022433">
    <property type="entry name" value="Lip_kinase_YegS"/>
</dbReference>
<keyword evidence="5 11" id="KW-0418">Kinase</keyword>
<keyword evidence="2 11" id="KW-0808">Transferase</keyword>
<evidence type="ECO:0000256" key="7">
    <source>
        <dbReference type="ARBA" id="ARBA00022842"/>
    </source>
</evidence>
<dbReference type="NCBIfam" id="TIGR00147">
    <property type="entry name" value="YegS/Rv2252/BmrU family lipid kinase"/>
    <property type="match status" value="1"/>
</dbReference>
<dbReference type="Pfam" id="PF00781">
    <property type="entry name" value="DAGK_cat"/>
    <property type="match status" value="1"/>
</dbReference>
<dbReference type="Gene3D" id="2.60.200.40">
    <property type="match status" value="1"/>
</dbReference>
<evidence type="ECO:0000313" key="13">
    <source>
        <dbReference type="EMBL" id="PWC18885.1"/>
    </source>
</evidence>
<dbReference type="Gene3D" id="3.40.50.10330">
    <property type="entry name" value="Probable inorganic polyphosphate/atp-NAD kinase, domain 1"/>
    <property type="match status" value="1"/>
</dbReference>
<evidence type="ECO:0000256" key="9">
    <source>
        <dbReference type="ARBA" id="ARBA00023209"/>
    </source>
</evidence>
<dbReference type="EMBL" id="QDKH01000003">
    <property type="protein sequence ID" value="PWC18885.1"/>
    <property type="molecule type" value="Genomic_DNA"/>
</dbReference>
<sequence length="299" mass="32410">MVQPPATLLILNGKSADNEELRQAIELLRQDGYRLHVRVTWEFGDARRYVEEAARLNVENVIAAGGDGTINEVAGALAVQPATVRPCLGIIPLGTANDFATSCQIPLDLHNALTLAVKGRACAIDLAKVNDEHYFINMATGGFATRITTETPARMKSALGGASYILHALLRMDMLHAERCEIRGPDFNWSGDTLVIAVGNGRQAGGGQLLCPDGLINDGLLELRILSAQELLPNMLQAWFTDGENQNLISATLPWLEITAPDEMTFNLDGEPLKANRFHIEVIPAAIRCRLPPQCALLG</sequence>
<keyword evidence="1 11" id="KW-0444">Lipid biosynthesis</keyword>
<comment type="caution">
    <text evidence="13">The sequence shown here is derived from an EMBL/GenBank/DDBJ whole genome shotgun (WGS) entry which is preliminary data.</text>
</comment>
<comment type="similarity">
    <text evidence="11">Belongs to the diacylglycerol/lipid kinase family. YegS lipid kinase subfamily.</text>
</comment>
<comment type="function">
    <text evidence="11">Probably phosphorylates lipids; the in vivo substrate is unknown.</text>
</comment>
<dbReference type="NCBIfam" id="TIGR03702">
    <property type="entry name" value="lip_kinase_YegS"/>
    <property type="match status" value="1"/>
</dbReference>
<evidence type="ECO:0000256" key="6">
    <source>
        <dbReference type="ARBA" id="ARBA00022840"/>
    </source>
</evidence>
<dbReference type="GO" id="GO:0005524">
    <property type="term" value="F:ATP binding"/>
    <property type="evidence" value="ECO:0007669"/>
    <property type="project" value="UniProtKB-UniRule"/>
</dbReference>
<dbReference type="SMART" id="SM00046">
    <property type="entry name" value="DAGKc"/>
    <property type="match status" value="1"/>
</dbReference>
<evidence type="ECO:0000256" key="5">
    <source>
        <dbReference type="ARBA" id="ARBA00022777"/>
    </source>
</evidence>
<feature type="binding site" evidence="11">
    <location>
        <position position="220"/>
    </location>
    <ligand>
        <name>Mg(2+)</name>
        <dbReference type="ChEBI" id="CHEBI:18420"/>
    </ligand>
</feature>
<dbReference type="GO" id="GO:0008654">
    <property type="term" value="P:phospholipid biosynthetic process"/>
    <property type="evidence" value="ECO:0007669"/>
    <property type="project" value="UniProtKB-UniRule"/>
</dbReference>
<keyword evidence="7 11" id="KW-0460">Magnesium</keyword>
<dbReference type="GO" id="GO:0005886">
    <property type="term" value="C:plasma membrane"/>
    <property type="evidence" value="ECO:0007669"/>
    <property type="project" value="TreeGrafter"/>
</dbReference>
<protein>
    <recommendedName>
        <fullName evidence="11">Probable lipid kinase YegS-like</fullName>
        <ecNumber evidence="11">2.7.1.-</ecNumber>
    </recommendedName>
</protein>
<evidence type="ECO:0000256" key="1">
    <source>
        <dbReference type="ARBA" id="ARBA00022516"/>
    </source>
</evidence>
<evidence type="ECO:0000259" key="12">
    <source>
        <dbReference type="PROSITE" id="PS50146"/>
    </source>
</evidence>
<keyword evidence="4 11" id="KW-0547">Nucleotide-binding</keyword>
<comment type="subcellular location">
    <subcellularLocation>
        <location evidence="11">Cytoplasm</location>
    </subcellularLocation>
</comment>
<feature type="domain" description="DAGKc" evidence="12">
    <location>
        <begin position="2"/>
        <end position="133"/>
    </location>
</feature>
<dbReference type="GO" id="GO:0000287">
    <property type="term" value="F:magnesium ion binding"/>
    <property type="evidence" value="ECO:0007669"/>
    <property type="project" value="UniProtKB-UniRule"/>
</dbReference>
<comment type="cofactor">
    <cofactor evidence="11">
        <name>Mg(2+)</name>
        <dbReference type="ChEBI" id="CHEBI:18420"/>
    </cofactor>
    <cofactor evidence="11">
        <name>Ca(2+)</name>
        <dbReference type="ChEBI" id="CHEBI:29108"/>
    </cofactor>
    <text evidence="11">Binds 1 Mg(2+) ion per subunit. Ca(2+) may be able to substitute.</text>
</comment>